<evidence type="ECO:0000256" key="1">
    <source>
        <dbReference type="SAM" id="Phobius"/>
    </source>
</evidence>
<keyword evidence="3" id="KW-1185">Reference proteome</keyword>
<feature type="transmembrane region" description="Helical" evidence="1">
    <location>
        <begin position="127"/>
        <end position="149"/>
    </location>
</feature>
<sequence length="160" mass="14385">MEAGLDSIRQQLWLQTGGSAGAGGGAASGGGRLQPFSCSLGQLPTGTAAAGSGATVSSAGGGACGGACGGASGSAGGGAGCGAGAGAASGGGRLQPFTCSLGRLPTGAVVVLAAVQVAVQVAGLEAVLAAGLLMVLAAVQVAVLAVVLVPTRPSPAASDG</sequence>
<proteinExistence type="predicted"/>
<protein>
    <submittedName>
        <fullName evidence="2">Uncharacterized protein</fullName>
    </submittedName>
</protein>
<reference evidence="2" key="1">
    <citation type="journal article" date="2022" name="bioRxiv">
        <title>Sequencing and chromosome-scale assembly of the giantPleurodeles waltlgenome.</title>
        <authorList>
            <person name="Brown T."/>
            <person name="Elewa A."/>
            <person name="Iarovenko S."/>
            <person name="Subramanian E."/>
            <person name="Araus A.J."/>
            <person name="Petzold A."/>
            <person name="Susuki M."/>
            <person name="Suzuki K.-i.T."/>
            <person name="Hayashi T."/>
            <person name="Toyoda A."/>
            <person name="Oliveira C."/>
            <person name="Osipova E."/>
            <person name="Leigh N.D."/>
            <person name="Simon A."/>
            <person name="Yun M.H."/>
        </authorList>
    </citation>
    <scope>NUCLEOTIDE SEQUENCE</scope>
    <source>
        <strain evidence="2">20211129_DDA</strain>
        <tissue evidence="2">Liver</tissue>
    </source>
</reference>
<dbReference type="EMBL" id="JANPWB010000012">
    <property type="protein sequence ID" value="KAJ1117748.1"/>
    <property type="molecule type" value="Genomic_DNA"/>
</dbReference>
<organism evidence="2 3">
    <name type="scientific">Pleurodeles waltl</name>
    <name type="common">Iberian ribbed newt</name>
    <dbReference type="NCBI Taxonomy" id="8319"/>
    <lineage>
        <taxon>Eukaryota</taxon>
        <taxon>Metazoa</taxon>
        <taxon>Chordata</taxon>
        <taxon>Craniata</taxon>
        <taxon>Vertebrata</taxon>
        <taxon>Euteleostomi</taxon>
        <taxon>Amphibia</taxon>
        <taxon>Batrachia</taxon>
        <taxon>Caudata</taxon>
        <taxon>Salamandroidea</taxon>
        <taxon>Salamandridae</taxon>
        <taxon>Pleurodelinae</taxon>
        <taxon>Pleurodeles</taxon>
    </lineage>
</organism>
<dbReference type="AlphaFoldDB" id="A0AAV7NWQ6"/>
<dbReference type="Proteomes" id="UP001066276">
    <property type="component" value="Chromosome 8"/>
</dbReference>
<comment type="caution">
    <text evidence="2">The sequence shown here is derived from an EMBL/GenBank/DDBJ whole genome shotgun (WGS) entry which is preliminary data.</text>
</comment>
<gene>
    <name evidence="2" type="ORF">NDU88_005945</name>
</gene>
<accession>A0AAV7NWQ6</accession>
<keyword evidence="1" id="KW-0472">Membrane</keyword>
<evidence type="ECO:0000313" key="2">
    <source>
        <dbReference type="EMBL" id="KAJ1117748.1"/>
    </source>
</evidence>
<keyword evidence="1" id="KW-0812">Transmembrane</keyword>
<evidence type="ECO:0000313" key="3">
    <source>
        <dbReference type="Proteomes" id="UP001066276"/>
    </source>
</evidence>
<feature type="transmembrane region" description="Helical" evidence="1">
    <location>
        <begin position="101"/>
        <end position="121"/>
    </location>
</feature>
<keyword evidence="1" id="KW-1133">Transmembrane helix</keyword>
<name>A0AAV7NWQ6_PLEWA</name>